<dbReference type="EMBL" id="CADCUQ010000642">
    <property type="protein sequence ID" value="CAA9420355.1"/>
    <property type="molecule type" value="Genomic_DNA"/>
</dbReference>
<dbReference type="SUPFAM" id="SSF54427">
    <property type="entry name" value="NTF2-like"/>
    <property type="match status" value="1"/>
</dbReference>
<evidence type="ECO:0000313" key="2">
    <source>
        <dbReference type="EMBL" id="CAA9420355.1"/>
    </source>
</evidence>
<protein>
    <recommendedName>
        <fullName evidence="1">SnoaL-like domain-containing protein</fullName>
    </recommendedName>
</protein>
<sequence length="129" mass="13822">MSQTDIALVRRAWDAFARGDVDAAVEAFHPQVRWHGAGEPDGEGACHNRQDAEAFLRGLLARGVSAELLDIRQAGRRLVALVQMRHAASEDDQPPPHGELITVRDGKVTEMLSYPTLQDAQAAGSAAGG</sequence>
<dbReference type="Pfam" id="PF12680">
    <property type="entry name" value="SnoaL_2"/>
    <property type="match status" value="1"/>
</dbReference>
<dbReference type="AlphaFoldDB" id="A0A6J4PM87"/>
<dbReference type="InterPro" id="IPR032710">
    <property type="entry name" value="NTF2-like_dom_sf"/>
</dbReference>
<name>A0A6J4PM87_9BACT</name>
<evidence type="ECO:0000259" key="1">
    <source>
        <dbReference type="Pfam" id="PF12680"/>
    </source>
</evidence>
<gene>
    <name evidence="2" type="ORF">AVDCRST_MAG64-2831</name>
</gene>
<proteinExistence type="predicted"/>
<dbReference type="Gene3D" id="3.10.450.50">
    <property type="match status" value="1"/>
</dbReference>
<dbReference type="InterPro" id="IPR037401">
    <property type="entry name" value="SnoaL-like"/>
</dbReference>
<reference evidence="2" key="1">
    <citation type="submission" date="2020-02" db="EMBL/GenBank/DDBJ databases">
        <authorList>
            <person name="Meier V. D."/>
        </authorList>
    </citation>
    <scope>NUCLEOTIDE SEQUENCE</scope>
    <source>
        <strain evidence="2">AVDCRST_MAG64</strain>
    </source>
</reference>
<accession>A0A6J4PM87</accession>
<feature type="domain" description="SnoaL-like" evidence="1">
    <location>
        <begin position="9"/>
        <end position="111"/>
    </location>
</feature>
<organism evidence="2">
    <name type="scientific">uncultured Phycisphaerae bacterium</name>
    <dbReference type="NCBI Taxonomy" id="904963"/>
    <lineage>
        <taxon>Bacteria</taxon>
        <taxon>Pseudomonadati</taxon>
        <taxon>Planctomycetota</taxon>
        <taxon>Phycisphaerae</taxon>
        <taxon>environmental samples</taxon>
    </lineage>
</organism>